<evidence type="ECO:0008006" key="9">
    <source>
        <dbReference type="Google" id="ProtNLM"/>
    </source>
</evidence>
<dbReference type="Pfam" id="PF00033">
    <property type="entry name" value="Cytochrome_B"/>
    <property type="match status" value="1"/>
</dbReference>
<name>A0AA48GNY4_9BACT</name>
<sequence length="410" mass="45754">MYRKFLRLTKSLTVSFEKLVNFVTTQEHNPLYFHGALPLYTFWFLIFSGILLWMYYIPTLDRAWSSVNYISALPTPGDPINLAAGIPYGAVVRGIHRWGAAAMMIVTLLHMFRVYFTDRHRAWRWLPWVTGVGLLVFVLFVGLSGYLLVWDARAYYIVVATQHLFDGVPVIGAALSSFLVGGEGITDYTLTRFLFFHVGGAVAIFFLVWMHFIRLKEPVVTPSRATNFLLLGFILLAAGTLPAINITHELLAKYGHDPRIAAQAAYIASDAPAQIGTLVETIRYDAWYMFPYWLIQNVGTTWTWLILGGSTLLLCVAPFYPKDRRANIAEVVEAKCTGCTFCSLDCPFEAITMVDRAPGSKFKQIAVVQAARCSECGICVGACPFQAIELPELHSKTLEADLLALVKKGA</sequence>
<keyword evidence="2" id="KW-0408">Iron</keyword>
<keyword evidence="8" id="KW-1185">Reference proteome</keyword>
<keyword evidence="1" id="KW-0479">Metal-binding</keyword>
<dbReference type="KEGG" id="msil:METEAL_40180"/>
<gene>
    <name evidence="7" type="ORF">METEAL_40180</name>
</gene>
<dbReference type="GO" id="GO:0016491">
    <property type="term" value="F:oxidoreductase activity"/>
    <property type="evidence" value="ECO:0007669"/>
    <property type="project" value="InterPro"/>
</dbReference>
<feature type="transmembrane region" description="Helical" evidence="4">
    <location>
        <begin position="128"/>
        <end position="149"/>
    </location>
</feature>
<dbReference type="AlphaFoldDB" id="A0AA48GNY4"/>
<evidence type="ECO:0000256" key="4">
    <source>
        <dbReference type="SAM" id="Phobius"/>
    </source>
</evidence>
<dbReference type="GO" id="GO:0022904">
    <property type="term" value="P:respiratory electron transport chain"/>
    <property type="evidence" value="ECO:0007669"/>
    <property type="project" value="InterPro"/>
</dbReference>
<dbReference type="SUPFAM" id="SSF81342">
    <property type="entry name" value="Transmembrane di-heme cytochromes"/>
    <property type="match status" value="1"/>
</dbReference>
<dbReference type="Pfam" id="PF12838">
    <property type="entry name" value="Fer4_7"/>
    <property type="match status" value="1"/>
</dbReference>
<evidence type="ECO:0000256" key="3">
    <source>
        <dbReference type="ARBA" id="ARBA00023014"/>
    </source>
</evidence>
<dbReference type="GO" id="GO:0016020">
    <property type="term" value="C:membrane"/>
    <property type="evidence" value="ECO:0007669"/>
    <property type="project" value="InterPro"/>
</dbReference>
<feature type="transmembrane region" description="Helical" evidence="4">
    <location>
        <begin position="98"/>
        <end position="116"/>
    </location>
</feature>
<keyword evidence="4" id="KW-0812">Transmembrane</keyword>
<reference evidence="8" key="1">
    <citation type="journal article" date="2023" name="Int. J. Syst. Evol. Microbiol.">
        <title>Mesoterricola silvestris gen. nov., sp. nov., Mesoterricola sediminis sp. nov., Geothrix oryzae sp. nov., Geothrix edaphica sp. nov., Geothrix rubra sp. nov., and Geothrix limicola sp. nov., six novel members of Acidobacteriota isolated from soils.</title>
        <authorList>
            <person name="Itoh H."/>
            <person name="Sugisawa Y."/>
            <person name="Mise K."/>
            <person name="Xu Z."/>
            <person name="Kuniyasu M."/>
            <person name="Ushijima N."/>
            <person name="Kawano K."/>
            <person name="Kobayashi E."/>
            <person name="Shiratori Y."/>
            <person name="Masuda Y."/>
            <person name="Senoo K."/>
        </authorList>
    </citation>
    <scope>NUCLEOTIDE SEQUENCE [LARGE SCALE GENOMIC DNA]</scope>
    <source>
        <strain evidence="8">W79</strain>
    </source>
</reference>
<dbReference type="InterPro" id="IPR017896">
    <property type="entry name" value="4Fe4S_Fe-S-bd"/>
</dbReference>
<keyword evidence="4" id="KW-1133">Transmembrane helix</keyword>
<feature type="transmembrane region" description="Helical" evidence="4">
    <location>
        <begin position="193"/>
        <end position="213"/>
    </location>
</feature>
<dbReference type="EMBL" id="AP027080">
    <property type="protein sequence ID" value="BDU74844.1"/>
    <property type="molecule type" value="Genomic_DNA"/>
</dbReference>
<dbReference type="InterPro" id="IPR017900">
    <property type="entry name" value="4Fe4S_Fe_S_CS"/>
</dbReference>
<feature type="transmembrane region" description="Helical" evidence="4">
    <location>
        <begin position="225"/>
        <end position="244"/>
    </location>
</feature>
<dbReference type="Gene3D" id="1.20.810.10">
    <property type="entry name" value="Cytochrome Bc1 Complex, Chain C"/>
    <property type="match status" value="1"/>
</dbReference>
<evidence type="ECO:0000313" key="8">
    <source>
        <dbReference type="Proteomes" id="UP001238179"/>
    </source>
</evidence>
<evidence type="ECO:0000259" key="6">
    <source>
        <dbReference type="PROSITE" id="PS51379"/>
    </source>
</evidence>
<protein>
    <recommendedName>
        <fullName evidence="9">4Fe-4S dicluster domain-containing protein</fullName>
    </recommendedName>
</protein>
<feature type="domain" description="4Fe-4S ferredoxin-type" evidence="6">
    <location>
        <begin position="364"/>
        <end position="393"/>
    </location>
</feature>
<dbReference type="PANTHER" id="PTHR19271:SF16">
    <property type="entry name" value="CYTOCHROME B"/>
    <property type="match status" value="1"/>
</dbReference>
<dbReference type="Proteomes" id="UP001238179">
    <property type="component" value="Chromosome"/>
</dbReference>
<dbReference type="SUPFAM" id="SSF54862">
    <property type="entry name" value="4Fe-4S ferredoxins"/>
    <property type="match status" value="1"/>
</dbReference>
<feature type="domain" description="Cytochrome b/b6 N-terminal region profile" evidence="5">
    <location>
        <begin position="1"/>
        <end position="224"/>
    </location>
</feature>
<dbReference type="PROSITE" id="PS51002">
    <property type="entry name" value="CYTB_NTER"/>
    <property type="match status" value="1"/>
</dbReference>
<evidence type="ECO:0000256" key="2">
    <source>
        <dbReference type="ARBA" id="ARBA00023004"/>
    </source>
</evidence>
<dbReference type="InterPro" id="IPR027387">
    <property type="entry name" value="Cytb/b6-like_sf"/>
</dbReference>
<dbReference type="InterPro" id="IPR016174">
    <property type="entry name" value="Di-haem_cyt_TM"/>
</dbReference>
<keyword evidence="4" id="KW-0472">Membrane</keyword>
<evidence type="ECO:0000259" key="5">
    <source>
        <dbReference type="PROSITE" id="PS51002"/>
    </source>
</evidence>
<dbReference type="GO" id="GO:0009055">
    <property type="term" value="F:electron transfer activity"/>
    <property type="evidence" value="ECO:0007669"/>
    <property type="project" value="InterPro"/>
</dbReference>
<organism evidence="7 8">
    <name type="scientific">Mesoterricola silvestris</name>
    <dbReference type="NCBI Taxonomy" id="2927979"/>
    <lineage>
        <taxon>Bacteria</taxon>
        <taxon>Pseudomonadati</taxon>
        <taxon>Acidobacteriota</taxon>
        <taxon>Holophagae</taxon>
        <taxon>Holophagales</taxon>
        <taxon>Holophagaceae</taxon>
        <taxon>Mesoterricola</taxon>
    </lineage>
</organism>
<dbReference type="GO" id="GO:0051536">
    <property type="term" value="F:iron-sulfur cluster binding"/>
    <property type="evidence" value="ECO:0007669"/>
    <property type="project" value="UniProtKB-KW"/>
</dbReference>
<feature type="domain" description="4Fe-4S ferredoxin-type" evidence="6">
    <location>
        <begin position="327"/>
        <end position="356"/>
    </location>
</feature>
<evidence type="ECO:0000313" key="7">
    <source>
        <dbReference type="EMBL" id="BDU74844.1"/>
    </source>
</evidence>
<dbReference type="PROSITE" id="PS51379">
    <property type="entry name" value="4FE4S_FER_2"/>
    <property type="match status" value="2"/>
</dbReference>
<dbReference type="GO" id="GO:0046872">
    <property type="term" value="F:metal ion binding"/>
    <property type="evidence" value="ECO:0007669"/>
    <property type="project" value="UniProtKB-KW"/>
</dbReference>
<feature type="transmembrane region" description="Helical" evidence="4">
    <location>
        <begin position="37"/>
        <end position="56"/>
    </location>
</feature>
<feature type="transmembrane region" description="Helical" evidence="4">
    <location>
        <begin position="301"/>
        <end position="320"/>
    </location>
</feature>
<keyword evidence="3" id="KW-0411">Iron-sulfur</keyword>
<dbReference type="RefSeq" id="WP_316413518.1">
    <property type="nucleotide sequence ID" value="NZ_AP027080.1"/>
</dbReference>
<accession>A0AA48GNY4</accession>
<dbReference type="PROSITE" id="PS00198">
    <property type="entry name" value="4FE4S_FER_1"/>
    <property type="match status" value="2"/>
</dbReference>
<dbReference type="PANTHER" id="PTHR19271">
    <property type="entry name" value="CYTOCHROME B"/>
    <property type="match status" value="1"/>
</dbReference>
<proteinExistence type="predicted"/>
<evidence type="ECO:0000256" key="1">
    <source>
        <dbReference type="ARBA" id="ARBA00022723"/>
    </source>
</evidence>
<dbReference type="Gene3D" id="3.30.70.20">
    <property type="match status" value="2"/>
</dbReference>
<dbReference type="InterPro" id="IPR005797">
    <property type="entry name" value="Cyt_b/b6_N"/>
</dbReference>